<gene>
    <name evidence="3" type="ORF">GQX73_g4567</name>
</gene>
<dbReference type="InterPro" id="IPR010730">
    <property type="entry name" value="HET"/>
</dbReference>
<feature type="domain" description="DUF8212" evidence="2">
    <location>
        <begin position="222"/>
        <end position="244"/>
    </location>
</feature>
<dbReference type="InterPro" id="IPR058525">
    <property type="entry name" value="DUF8212"/>
</dbReference>
<dbReference type="EMBL" id="WUBL01000042">
    <property type="protein sequence ID" value="KAF2968996.1"/>
    <property type="molecule type" value="Genomic_DNA"/>
</dbReference>
<name>A0A7C8N5T1_9PEZI</name>
<protein>
    <submittedName>
        <fullName evidence="3">Uncharacterized protein</fullName>
    </submittedName>
</protein>
<reference evidence="3 4" key="1">
    <citation type="submission" date="2019-12" db="EMBL/GenBank/DDBJ databases">
        <title>Draft genome sequence of the ascomycete Xylaria multiplex DSM 110363.</title>
        <authorList>
            <person name="Buettner E."/>
            <person name="Kellner H."/>
        </authorList>
    </citation>
    <scope>NUCLEOTIDE SEQUENCE [LARGE SCALE GENOMIC DNA]</scope>
    <source>
        <strain evidence="3 4">DSM 110363</strain>
    </source>
</reference>
<dbReference type="InParanoid" id="A0A7C8N5T1"/>
<evidence type="ECO:0000259" key="2">
    <source>
        <dbReference type="Pfam" id="PF26640"/>
    </source>
</evidence>
<evidence type="ECO:0000313" key="3">
    <source>
        <dbReference type="EMBL" id="KAF2968996.1"/>
    </source>
</evidence>
<sequence length="274" mass="31461">MRLINTQTLDLEEFQNEHGLRYAILSHRWEECEVTLQDIESGQARSKLGFAKIEQCCKQARKDGWRYVWADTCCIDKKSSAELSEAINSMYRWYQRASLCYAFLSDVHDAPESAEFDSSFRESLWFTRGWTLQELLAPPDVHFYNHSWQPIGTKESLEHLITELTGIDGEVLTHKAAVFSCPIAKRMSWAADRKTTRVEDRAYSLLGLFDINMPMLYGEGEKAFIRLQEEIIRHSDDHSIFAWSLPSLGEYPGLLAPSPDAFATCTDITPISLY</sequence>
<dbReference type="OrthoDB" id="674604at2759"/>
<dbReference type="PANTHER" id="PTHR10622">
    <property type="entry name" value="HET DOMAIN-CONTAINING PROTEIN"/>
    <property type="match status" value="1"/>
</dbReference>
<comment type="caution">
    <text evidence="3">The sequence shown here is derived from an EMBL/GenBank/DDBJ whole genome shotgun (WGS) entry which is preliminary data.</text>
</comment>
<dbReference type="AlphaFoldDB" id="A0A7C8N5T1"/>
<dbReference type="Pfam" id="PF26640">
    <property type="entry name" value="DUF8212"/>
    <property type="match status" value="1"/>
</dbReference>
<dbReference type="PANTHER" id="PTHR10622:SF10">
    <property type="entry name" value="HET DOMAIN-CONTAINING PROTEIN"/>
    <property type="match status" value="1"/>
</dbReference>
<evidence type="ECO:0000259" key="1">
    <source>
        <dbReference type="Pfam" id="PF06985"/>
    </source>
</evidence>
<dbReference type="Proteomes" id="UP000481858">
    <property type="component" value="Unassembled WGS sequence"/>
</dbReference>
<accession>A0A7C8N5T1</accession>
<keyword evidence="4" id="KW-1185">Reference proteome</keyword>
<dbReference type="Pfam" id="PF06985">
    <property type="entry name" value="HET"/>
    <property type="match status" value="1"/>
</dbReference>
<organism evidence="3 4">
    <name type="scientific">Xylaria multiplex</name>
    <dbReference type="NCBI Taxonomy" id="323545"/>
    <lineage>
        <taxon>Eukaryota</taxon>
        <taxon>Fungi</taxon>
        <taxon>Dikarya</taxon>
        <taxon>Ascomycota</taxon>
        <taxon>Pezizomycotina</taxon>
        <taxon>Sordariomycetes</taxon>
        <taxon>Xylariomycetidae</taxon>
        <taxon>Xylariales</taxon>
        <taxon>Xylariaceae</taxon>
        <taxon>Xylaria</taxon>
    </lineage>
</organism>
<proteinExistence type="predicted"/>
<evidence type="ECO:0000313" key="4">
    <source>
        <dbReference type="Proteomes" id="UP000481858"/>
    </source>
</evidence>
<feature type="domain" description="Heterokaryon incompatibility" evidence="1">
    <location>
        <begin position="22"/>
        <end position="109"/>
    </location>
</feature>